<evidence type="ECO:0000256" key="1">
    <source>
        <dbReference type="ARBA" id="ARBA00023172"/>
    </source>
</evidence>
<dbReference type="KEGG" id="cluj:IAU68_05430"/>
<keyword evidence="1" id="KW-0233">DNA recombination</keyword>
<dbReference type="GO" id="GO:0003677">
    <property type="term" value="F:DNA binding"/>
    <property type="evidence" value="ECO:0007669"/>
    <property type="project" value="InterPro"/>
</dbReference>
<keyword evidence="5" id="KW-1185">Reference proteome</keyword>
<dbReference type="SUPFAM" id="SSF56349">
    <property type="entry name" value="DNA breaking-rejoining enzymes"/>
    <property type="match status" value="1"/>
</dbReference>
<name>A0A7H0K1M7_9CORY</name>
<evidence type="ECO:0000313" key="3">
    <source>
        <dbReference type="EMBL" id="QNP91193.1"/>
    </source>
</evidence>
<dbReference type="Proteomes" id="UP000516235">
    <property type="component" value="Chromosome"/>
</dbReference>
<dbReference type="AlphaFoldDB" id="A0A7H0K1M7"/>
<sequence length="324" mass="35583">MSTTPHQVIAGYTPTVIPANRWGAVRDFVTDAVSTAVTEDWSADKTRAALRTVARLADFVSMTGREVSVGNVFTEATVNAFVDQSGYSTHVQGTTRSLLRVVGQAVHRHYDTPRERPQYGTDKKSAPYTQDEMTRLRHWADGEATVQRRQQANLLLALTLGAGLRSGEVATLTAADVETDDTGTVVYPSGYRGAGRRFVPVDHDWAQPIREAVERAVSEESWLFRPERTTEGAGTVALFTKRSHRPSLAVDMSRARTTWIVTQVRRGVPESAVIEAAGLKDLQHYRRFLVSDEQTTAREARALLHGGPKRVSGRASLTVIRGGA</sequence>
<evidence type="ECO:0000313" key="4">
    <source>
        <dbReference type="Proteomes" id="UP000516235"/>
    </source>
</evidence>
<dbReference type="Proteomes" id="UP000642876">
    <property type="component" value="Unassembled WGS sequence"/>
</dbReference>
<dbReference type="EMBL" id="CP061032">
    <property type="protein sequence ID" value="QNP91193.1"/>
    <property type="molecule type" value="Genomic_DNA"/>
</dbReference>
<dbReference type="InterPro" id="IPR011010">
    <property type="entry name" value="DNA_brk_join_enz"/>
</dbReference>
<proteinExistence type="predicted"/>
<evidence type="ECO:0000313" key="5">
    <source>
        <dbReference type="Proteomes" id="UP000642876"/>
    </source>
</evidence>
<protein>
    <submittedName>
        <fullName evidence="3">Site-specific integrase</fullName>
    </submittedName>
</protein>
<accession>A0A7H0K1M7</accession>
<dbReference type="GO" id="GO:0006310">
    <property type="term" value="P:DNA recombination"/>
    <property type="evidence" value="ECO:0007669"/>
    <property type="project" value="UniProtKB-KW"/>
</dbReference>
<dbReference type="RefSeq" id="WP_171193377.1">
    <property type="nucleotide sequence ID" value="NZ_CP061032.1"/>
</dbReference>
<evidence type="ECO:0000313" key="2">
    <source>
        <dbReference type="EMBL" id="MBC3178658.1"/>
    </source>
</evidence>
<organism evidence="3 4">
    <name type="scientific">Corynebacterium lujinxingii</name>
    <dbReference type="NCBI Taxonomy" id="2763010"/>
    <lineage>
        <taxon>Bacteria</taxon>
        <taxon>Bacillati</taxon>
        <taxon>Actinomycetota</taxon>
        <taxon>Actinomycetes</taxon>
        <taxon>Mycobacteriales</taxon>
        <taxon>Corynebacteriaceae</taxon>
        <taxon>Corynebacterium</taxon>
    </lineage>
</organism>
<reference evidence="4 5" key="1">
    <citation type="submission" date="2020-08" db="EMBL/GenBank/DDBJ databases">
        <title>novel species in genus Corynebacterium.</title>
        <authorList>
            <person name="Zhang G."/>
        </authorList>
    </citation>
    <scope>NUCLEOTIDE SEQUENCE [LARGE SCALE GENOMIC DNA]</scope>
    <source>
        <strain evidence="3">Zg-917</strain>
        <strain evidence="4 5">zg-917</strain>
    </source>
</reference>
<dbReference type="Gene3D" id="1.10.443.10">
    <property type="entry name" value="Intergrase catalytic core"/>
    <property type="match status" value="1"/>
</dbReference>
<dbReference type="InterPro" id="IPR013762">
    <property type="entry name" value="Integrase-like_cat_sf"/>
</dbReference>
<dbReference type="GO" id="GO:0015074">
    <property type="term" value="P:DNA integration"/>
    <property type="evidence" value="ECO:0007669"/>
    <property type="project" value="InterPro"/>
</dbReference>
<dbReference type="EMBL" id="JACMYE010000003">
    <property type="protein sequence ID" value="MBC3178658.1"/>
    <property type="molecule type" value="Genomic_DNA"/>
</dbReference>
<gene>
    <name evidence="2" type="ORF">H7348_04930</name>
    <name evidence="3" type="ORF">IAU68_05430</name>
</gene>